<dbReference type="Proteomes" id="UP000642748">
    <property type="component" value="Unassembled WGS sequence"/>
</dbReference>
<comment type="caution">
    <text evidence="3">The sequence shown here is derived from an EMBL/GenBank/DDBJ whole genome shotgun (WGS) entry which is preliminary data.</text>
</comment>
<proteinExistence type="predicted"/>
<dbReference type="EMBL" id="BONZ01000122">
    <property type="protein sequence ID" value="GIH21276.1"/>
    <property type="molecule type" value="Genomic_DNA"/>
</dbReference>
<dbReference type="GO" id="GO:0004803">
    <property type="term" value="F:transposase activity"/>
    <property type="evidence" value="ECO:0007669"/>
    <property type="project" value="TreeGrafter"/>
</dbReference>
<evidence type="ECO:0000313" key="4">
    <source>
        <dbReference type="Proteomes" id="UP000642748"/>
    </source>
</evidence>
<organism evidence="3 4">
    <name type="scientific">Rugosimonospora africana</name>
    <dbReference type="NCBI Taxonomy" id="556532"/>
    <lineage>
        <taxon>Bacteria</taxon>
        <taxon>Bacillati</taxon>
        <taxon>Actinomycetota</taxon>
        <taxon>Actinomycetes</taxon>
        <taxon>Micromonosporales</taxon>
        <taxon>Micromonosporaceae</taxon>
        <taxon>Rugosimonospora</taxon>
    </lineage>
</organism>
<name>A0A8J3R765_9ACTN</name>
<dbReference type="InterPro" id="IPR009057">
    <property type="entry name" value="Homeodomain-like_sf"/>
</dbReference>
<evidence type="ECO:0000256" key="1">
    <source>
        <dbReference type="SAM" id="MobiDB-lite"/>
    </source>
</evidence>
<evidence type="ECO:0000259" key="2">
    <source>
        <dbReference type="Pfam" id="PF13936"/>
    </source>
</evidence>
<dbReference type="PANTHER" id="PTHR10948:SF23">
    <property type="entry name" value="TRANSPOSASE INSI FOR INSERTION SEQUENCE ELEMENT IS30A-RELATED"/>
    <property type="match status" value="1"/>
</dbReference>
<gene>
    <name evidence="3" type="ORF">Raf01_94480</name>
</gene>
<dbReference type="GO" id="GO:0005829">
    <property type="term" value="C:cytosol"/>
    <property type="evidence" value="ECO:0007669"/>
    <property type="project" value="TreeGrafter"/>
</dbReference>
<keyword evidence="4" id="KW-1185">Reference proteome</keyword>
<protein>
    <recommendedName>
        <fullName evidence="2">Transposase IS30-like HTH domain-containing protein</fullName>
    </recommendedName>
</protein>
<dbReference type="InterPro" id="IPR051917">
    <property type="entry name" value="Transposase-Integrase"/>
</dbReference>
<feature type="domain" description="Transposase IS30-like HTH" evidence="2">
    <location>
        <begin position="51"/>
        <end position="94"/>
    </location>
</feature>
<dbReference type="Gene3D" id="1.10.10.60">
    <property type="entry name" value="Homeodomain-like"/>
    <property type="match status" value="1"/>
</dbReference>
<dbReference type="SUPFAM" id="SSF46689">
    <property type="entry name" value="Homeodomain-like"/>
    <property type="match status" value="1"/>
</dbReference>
<evidence type="ECO:0000313" key="3">
    <source>
        <dbReference type="EMBL" id="GIH21276.1"/>
    </source>
</evidence>
<accession>A0A8J3R765</accession>
<feature type="region of interest" description="Disordered" evidence="1">
    <location>
        <begin position="147"/>
        <end position="173"/>
    </location>
</feature>
<reference evidence="3" key="1">
    <citation type="submission" date="2021-01" db="EMBL/GenBank/DDBJ databases">
        <title>Whole genome shotgun sequence of Rugosimonospora africana NBRC 104875.</title>
        <authorList>
            <person name="Komaki H."/>
            <person name="Tamura T."/>
        </authorList>
    </citation>
    <scope>NUCLEOTIDE SEQUENCE</scope>
    <source>
        <strain evidence="3">NBRC 104875</strain>
    </source>
</reference>
<dbReference type="GO" id="GO:0032196">
    <property type="term" value="P:transposition"/>
    <property type="evidence" value="ECO:0007669"/>
    <property type="project" value="TreeGrafter"/>
</dbReference>
<dbReference type="PANTHER" id="PTHR10948">
    <property type="entry name" value="TRANSPOSASE"/>
    <property type="match status" value="1"/>
</dbReference>
<dbReference type="InterPro" id="IPR025246">
    <property type="entry name" value="IS30-like_HTH"/>
</dbReference>
<sequence>MAWREDRVKFWAAIRRGVMTEAAAAGVSSPVGFRWFRHAGGVNPGLPATVSGRYLSFSEREDIALARAQGMGVREIARQLGRDPSTVSRELRRNASTCTYSLDYKASTTQWHAERRARRPKTAKLLTNDRLHEYVQDRLAGEIRTADGRPIAGPQGPHWKGRNKPHRGDRAWTMGWSPEQISRRLPAEFPDDESPCASVTRRSTRRSMSRAAALSSVNWLRPCRLAARFVFPGRGPSNARGGRVGFAQVAFGVDAEWTDRITVRLEVGYSHSLIAVM</sequence>
<dbReference type="Pfam" id="PF13936">
    <property type="entry name" value="HTH_38"/>
    <property type="match status" value="1"/>
</dbReference>
<dbReference type="AlphaFoldDB" id="A0A8J3R765"/>